<feature type="compositionally biased region" description="Low complexity" evidence="1">
    <location>
        <begin position="92"/>
        <end position="114"/>
    </location>
</feature>
<evidence type="ECO:0000256" key="2">
    <source>
        <dbReference type="SAM" id="SignalP"/>
    </source>
</evidence>
<evidence type="ECO:0000313" key="4">
    <source>
        <dbReference type="Proteomes" id="UP000199651"/>
    </source>
</evidence>
<dbReference type="STRING" id="504798.SAMN05421871_108211"/>
<accession>A0A1H0IEF5</accession>
<reference evidence="4" key="1">
    <citation type="submission" date="2016-10" db="EMBL/GenBank/DDBJ databases">
        <authorList>
            <person name="Varghese N."/>
            <person name="Submissions S."/>
        </authorList>
    </citation>
    <scope>NUCLEOTIDE SEQUENCE [LARGE SCALE GENOMIC DNA]</scope>
    <source>
        <strain evidence="4">IBRC-M 10655</strain>
    </source>
</reference>
<evidence type="ECO:0000256" key="1">
    <source>
        <dbReference type="SAM" id="MobiDB-lite"/>
    </source>
</evidence>
<organism evidence="3 4">
    <name type="scientific">Actinokineospora alba</name>
    <dbReference type="NCBI Taxonomy" id="504798"/>
    <lineage>
        <taxon>Bacteria</taxon>
        <taxon>Bacillati</taxon>
        <taxon>Actinomycetota</taxon>
        <taxon>Actinomycetes</taxon>
        <taxon>Pseudonocardiales</taxon>
        <taxon>Pseudonocardiaceae</taxon>
        <taxon>Actinokineospora</taxon>
    </lineage>
</organism>
<dbReference type="PROSITE" id="PS51257">
    <property type="entry name" value="PROKAR_LIPOPROTEIN"/>
    <property type="match status" value="1"/>
</dbReference>
<gene>
    <name evidence="3" type="ORF">SAMN05192558_102512</name>
</gene>
<dbReference type="EMBL" id="FNJB01000002">
    <property type="protein sequence ID" value="SDO29461.1"/>
    <property type="molecule type" value="Genomic_DNA"/>
</dbReference>
<evidence type="ECO:0000313" key="3">
    <source>
        <dbReference type="EMBL" id="SDO29461.1"/>
    </source>
</evidence>
<feature type="signal peptide" evidence="2">
    <location>
        <begin position="1"/>
        <end position="23"/>
    </location>
</feature>
<evidence type="ECO:0008006" key="5">
    <source>
        <dbReference type="Google" id="ProtNLM"/>
    </source>
</evidence>
<feature type="region of interest" description="Disordered" evidence="1">
    <location>
        <begin position="84"/>
        <end position="114"/>
    </location>
</feature>
<dbReference type="Proteomes" id="UP000199651">
    <property type="component" value="Unassembled WGS sequence"/>
</dbReference>
<protein>
    <recommendedName>
        <fullName evidence="5">Tat (Twin-arginine translocation) pathway signal sequence</fullName>
    </recommendedName>
</protein>
<proteinExistence type="predicted"/>
<dbReference type="InterPro" id="IPR006311">
    <property type="entry name" value="TAT_signal"/>
</dbReference>
<dbReference type="PROSITE" id="PS51318">
    <property type="entry name" value="TAT"/>
    <property type="match status" value="1"/>
</dbReference>
<name>A0A1H0IEF5_9PSEU</name>
<dbReference type="AlphaFoldDB" id="A0A1H0IEF5"/>
<keyword evidence="2" id="KW-0732">Signal</keyword>
<sequence length="161" mass="16167">MIPSARQTTVSRRALFRAAGATAATVAVGACTGEPDKPRPPDPLVELAAQARADAEAATAMAALVPPAAEIASIRGEHAKVLQAEVDRERPPVSSSGAPAPTSASPQATPSDAATARQQLLDALIAAEEKASAVVPAVPRYRAGMVGSVAAACASLREVLA</sequence>
<keyword evidence="4" id="KW-1185">Reference proteome</keyword>
<feature type="chain" id="PRO_5011455983" description="Tat (Twin-arginine translocation) pathway signal sequence" evidence="2">
    <location>
        <begin position="24"/>
        <end position="161"/>
    </location>
</feature>